<dbReference type="RefSeq" id="WP_085807410.1">
    <property type="nucleotide sequence ID" value="NZ_FWFX01000015.1"/>
</dbReference>
<evidence type="ECO:0008006" key="3">
    <source>
        <dbReference type="Google" id="ProtNLM"/>
    </source>
</evidence>
<dbReference type="PIRSF" id="PIRSF019381">
    <property type="entry name" value="YcjX"/>
    <property type="match status" value="1"/>
</dbReference>
<dbReference type="PANTHER" id="PTHR38605:SF1">
    <property type="entry name" value="ATPASE"/>
    <property type="match status" value="1"/>
</dbReference>
<protein>
    <recommendedName>
        <fullName evidence="3">YcjX-like protein</fullName>
    </recommendedName>
</protein>
<proteinExistence type="predicted"/>
<keyword evidence="2" id="KW-1185">Reference proteome</keyword>
<dbReference type="InterPro" id="IPR007413">
    <property type="entry name" value="YcjX-like"/>
</dbReference>
<name>A0A1X7A3U1_9RHOB</name>
<dbReference type="Pfam" id="PF04317">
    <property type="entry name" value="DUF463"/>
    <property type="match status" value="1"/>
</dbReference>
<dbReference type="AlphaFoldDB" id="A0A1X7A3U1"/>
<dbReference type="OrthoDB" id="9777645at2"/>
<dbReference type="EMBL" id="FWFX01000015">
    <property type="protein sequence ID" value="SLN69255.1"/>
    <property type="molecule type" value="Genomic_DNA"/>
</dbReference>
<accession>A0A1X7A3U1</accession>
<evidence type="ECO:0000313" key="2">
    <source>
        <dbReference type="Proteomes" id="UP000193061"/>
    </source>
</evidence>
<dbReference type="Proteomes" id="UP000193061">
    <property type="component" value="Unassembled WGS sequence"/>
</dbReference>
<sequence length="471" mass="51630">MVLSNIADGLTRSVEGVADTVSEALFEPVIRLGVTGLARAGKTVFITSLVANMMDRGRMPGLAAAADGRVVAAFLQPQPNDTVPRFDYETHLSALTSPEPNWPDSTRAVSELRLSLRMHPNGLLSGLSGPRTMHLDIVDYPGEWLLDLALLDKSYVEWSMQALARLKTRPGGEGYLALVGRTDGTDALEEPNAQALAATFSAHLQAARDAGYSDCSPGRFLLPGDLAGSPALTFAPLPKPESVPRKSLWREMERRYEAYKSQVVKPFFRDHFARIDRQVVLVDALGAIHQGPRAVEDMRQTMADILSAFRPGRNDFLRRLLRGRRVEKILFAATKADHLHHTQHDKLAAIMAAMTRDARDRADFSGAETHAMAIASLRATVEETIKHNGSTLDCVRGRLLETGKQAAFYPGALPADPAHLLTPGREGAERWLDAEYEVMTFAPANLTLRPGEGPPHIRLDRAAQFLIGDRL</sequence>
<evidence type="ECO:0000313" key="1">
    <source>
        <dbReference type="EMBL" id="SLN69255.1"/>
    </source>
</evidence>
<reference evidence="1 2" key="1">
    <citation type="submission" date="2017-03" db="EMBL/GenBank/DDBJ databases">
        <authorList>
            <person name="Afonso C.L."/>
            <person name="Miller P.J."/>
            <person name="Scott M.A."/>
            <person name="Spackman E."/>
            <person name="Goraichik I."/>
            <person name="Dimitrov K.M."/>
            <person name="Suarez D.L."/>
            <person name="Swayne D.E."/>
        </authorList>
    </citation>
    <scope>NUCLEOTIDE SEQUENCE [LARGE SCALE GENOMIC DNA]</scope>
    <source>
        <strain evidence="1 2">CECT 7450</strain>
    </source>
</reference>
<organism evidence="1 2">
    <name type="scientific">Roseovarius albus</name>
    <dbReference type="NCBI Taxonomy" id="1247867"/>
    <lineage>
        <taxon>Bacteria</taxon>
        <taxon>Pseudomonadati</taxon>
        <taxon>Pseudomonadota</taxon>
        <taxon>Alphaproteobacteria</taxon>
        <taxon>Rhodobacterales</taxon>
        <taxon>Roseobacteraceae</taxon>
        <taxon>Roseovarius</taxon>
    </lineage>
</organism>
<gene>
    <name evidence="1" type="ORF">ROA7450_03749</name>
</gene>
<dbReference type="PANTHER" id="PTHR38605">
    <property type="entry name" value="ATPASE-RELATED"/>
    <property type="match status" value="1"/>
</dbReference>